<organism evidence="1">
    <name type="scientific">Lepeophtheirus salmonis</name>
    <name type="common">Salmon louse</name>
    <name type="synonym">Caligus salmonis</name>
    <dbReference type="NCBI Taxonomy" id="72036"/>
    <lineage>
        <taxon>Eukaryota</taxon>
        <taxon>Metazoa</taxon>
        <taxon>Ecdysozoa</taxon>
        <taxon>Arthropoda</taxon>
        <taxon>Crustacea</taxon>
        <taxon>Multicrustacea</taxon>
        <taxon>Hexanauplia</taxon>
        <taxon>Copepoda</taxon>
        <taxon>Siphonostomatoida</taxon>
        <taxon>Caligidae</taxon>
        <taxon>Lepeophtheirus</taxon>
    </lineage>
</organism>
<evidence type="ECO:0000313" key="1">
    <source>
        <dbReference type="EMBL" id="CDW34142.1"/>
    </source>
</evidence>
<sequence length="85" mass="9106">ALYPEENITDSDRVSFSRLNCPCISSLVKVISGVLTVKSFEIHLLVSVSTKCSEICVEGFSSVKLISSVSLSSAVVVFDSNLSSF</sequence>
<reference evidence="1" key="1">
    <citation type="submission" date="2014-05" db="EMBL/GenBank/DDBJ databases">
        <authorList>
            <person name="Chronopoulou M."/>
        </authorList>
    </citation>
    <scope>NUCLEOTIDE SEQUENCE</scope>
    <source>
        <tissue evidence="1">Whole organism</tissue>
    </source>
</reference>
<name>A0A0K2U874_LEPSM</name>
<protein>
    <submittedName>
        <fullName evidence="1">Uncharacterized protein</fullName>
    </submittedName>
</protein>
<proteinExistence type="predicted"/>
<dbReference type="EMBL" id="HACA01016781">
    <property type="protein sequence ID" value="CDW34142.1"/>
    <property type="molecule type" value="Transcribed_RNA"/>
</dbReference>
<accession>A0A0K2U874</accession>
<feature type="non-terminal residue" evidence="1">
    <location>
        <position position="1"/>
    </location>
</feature>
<dbReference type="AlphaFoldDB" id="A0A0K2U874"/>